<dbReference type="Gene3D" id="1.20.1280.50">
    <property type="match status" value="1"/>
</dbReference>
<sequence length="502" mass="57590">MLNVLPISPTNPTKLRVGNVTSDSLHVCEGSSESGTKNVYAERVATWLQSEPSPMFHYLSPYPQPGKDEGRSTRPVQNLEQSPLLIESGNTSLQPYLDLRSGSSEDKYRPLSLEQRISNLSDNILCHILSFIPTKDAVQTSVVSTRWRYLFAYMSTLDFQYCLSNICSRLGAESFKNFVDRLLFFFNHLTLECFRLYESSLQEDDYSRLYGWICAALWRGVKEIDLRYKLSTVLPTFLFTSQSLMTLKLDINDDMKVPCKVCLPNLKSLRLRNIKFSDGDSIQRLISGCLALEDLVMDLQELPANINKFNIHSLSLKRLALDFGWMFTDSRIDFNYTFAINAPNLVYIKYAGPIAEVLCLSTMDSLEKADVEVYRLDNEASDDVNRESGATVTVSNLLQRICNVKSLRLAVDQPETLVRMPPDPVLGFHKLVELELKIQTEYHDWQGTWVLQFLYSVPNLQTLHLDLKEDSSLYQRKCLHVCYFISRRFKSDTLMEMKICLK</sequence>
<organism evidence="2 3">
    <name type="scientific">Hibiscus sabdariffa</name>
    <name type="common">roselle</name>
    <dbReference type="NCBI Taxonomy" id="183260"/>
    <lineage>
        <taxon>Eukaryota</taxon>
        <taxon>Viridiplantae</taxon>
        <taxon>Streptophyta</taxon>
        <taxon>Embryophyta</taxon>
        <taxon>Tracheophyta</taxon>
        <taxon>Spermatophyta</taxon>
        <taxon>Magnoliopsida</taxon>
        <taxon>eudicotyledons</taxon>
        <taxon>Gunneridae</taxon>
        <taxon>Pentapetalae</taxon>
        <taxon>rosids</taxon>
        <taxon>malvids</taxon>
        <taxon>Malvales</taxon>
        <taxon>Malvaceae</taxon>
        <taxon>Malvoideae</taxon>
        <taxon>Hibiscus</taxon>
    </lineage>
</organism>
<dbReference type="Pfam" id="PF00646">
    <property type="entry name" value="F-box"/>
    <property type="match status" value="1"/>
</dbReference>
<dbReference type="InterPro" id="IPR055411">
    <property type="entry name" value="LRR_FXL15/At3g58940/PEG3-like"/>
</dbReference>
<dbReference type="InterPro" id="IPR036047">
    <property type="entry name" value="F-box-like_dom_sf"/>
</dbReference>
<keyword evidence="3" id="KW-1185">Reference proteome</keyword>
<dbReference type="Pfam" id="PF24758">
    <property type="entry name" value="LRR_At5g56370"/>
    <property type="match status" value="1"/>
</dbReference>
<reference evidence="2 3" key="1">
    <citation type="journal article" date="2024" name="G3 (Bethesda)">
        <title>Genome assembly of Hibiscus sabdariffa L. provides insights into metabolisms of medicinal natural products.</title>
        <authorList>
            <person name="Kim T."/>
        </authorList>
    </citation>
    <scope>NUCLEOTIDE SEQUENCE [LARGE SCALE GENOMIC DNA]</scope>
    <source>
        <strain evidence="2">TK-2024</strain>
        <tissue evidence="2">Old leaves</tissue>
    </source>
</reference>
<protein>
    <recommendedName>
        <fullName evidence="1">F-box domain-containing protein</fullName>
    </recommendedName>
</protein>
<dbReference type="PANTHER" id="PTHR31900">
    <property type="entry name" value="F-BOX/RNI SUPERFAMILY PROTEIN-RELATED"/>
    <property type="match status" value="1"/>
</dbReference>
<gene>
    <name evidence="2" type="ORF">V6N12_026813</name>
</gene>
<dbReference type="InterPro" id="IPR001810">
    <property type="entry name" value="F-box_dom"/>
</dbReference>
<dbReference type="SUPFAM" id="SSF81383">
    <property type="entry name" value="F-box domain"/>
    <property type="match status" value="1"/>
</dbReference>
<accession>A0ABR2DSU8</accession>
<proteinExistence type="predicted"/>
<comment type="caution">
    <text evidence="2">The sequence shown here is derived from an EMBL/GenBank/DDBJ whole genome shotgun (WGS) entry which is preliminary data.</text>
</comment>
<dbReference type="Proteomes" id="UP001472677">
    <property type="component" value="Unassembled WGS sequence"/>
</dbReference>
<dbReference type="EMBL" id="JBBPBM010000023">
    <property type="protein sequence ID" value="KAK8546009.1"/>
    <property type="molecule type" value="Genomic_DNA"/>
</dbReference>
<dbReference type="SUPFAM" id="SSF52058">
    <property type="entry name" value="L domain-like"/>
    <property type="match status" value="1"/>
</dbReference>
<dbReference type="InterPro" id="IPR053781">
    <property type="entry name" value="F-box_AtFBL13-like"/>
</dbReference>
<evidence type="ECO:0000259" key="1">
    <source>
        <dbReference type="SMART" id="SM00256"/>
    </source>
</evidence>
<dbReference type="SMART" id="SM00256">
    <property type="entry name" value="FBOX"/>
    <property type="match status" value="1"/>
</dbReference>
<name>A0ABR2DSU8_9ROSI</name>
<dbReference type="PANTHER" id="PTHR31900:SF27">
    <property type="entry name" value="FBD DOMAIN-CONTAINING PROTEIN"/>
    <property type="match status" value="1"/>
</dbReference>
<evidence type="ECO:0000313" key="3">
    <source>
        <dbReference type="Proteomes" id="UP001472677"/>
    </source>
</evidence>
<dbReference type="InterPro" id="IPR050232">
    <property type="entry name" value="FBL13/AtMIF1-like"/>
</dbReference>
<feature type="domain" description="F-box" evidence="1">
    <location>
        <begin position="120"/>
        <end position="161"/>
    </location>
</feature>
<dbReference type="CDD" id="cd22160">
    <property type="entry name" value="F-box_AtFBL13-like"/>
    <property type="match status" value="1"/>
</dbReference>
<evidence type="ECO:0000313" key="2">
    <source>
        <dbReference type="EMBL" id="KAK8546009.1"/>
    </source>
</evidence>